<gene>
    <name evidence="3" type="ORF">E5676_scaffold39G00340</name>
    <name evidence="2" type="ORF">E6C27_scaffold455G001300</name>
</gene>
<dbReference type="EMBL" id="SSTD01011273">
    <property type="protein sequence ID" value="TYK09865.1"/>
    <property type="molecule type" value="Genomic_DNA"/>
</dbReference>
<feature type="compositionally biased region" description="Basic and acidic residues" evidence="1">
    <location>
        <begin position="232"/>
        <end position="241"/>
    </location>
</feature>
<feature type="compositionally biased region" description="Basic residues" evidence="1">
    <location>
        <begin position="245"/>
        <end position="255"/>
    </location>
</feature>
<sequence length="255" mass="29062">MNRFKLDKEYSTLNCESDEGAENITVQAIELTNEECAYLDRTIDIPSTECYEDNPIAPLRVKDVPPTHLYAQHLMPSLNIHPLLFLMRITSLPLLVTMVVLQHTQSSSWTRGWNPSLIASKNVSQNPHTSSTNTNGRNDSEKGSGEDGHVYEDHNVDIDWDPPSWQDSVELTVDPLDNPIKDVMVQPIVQMVGNLIQDVVSALPFLPLDEQHPKELLSNIQTISKERWIKLSLDRDKDKDAPSPQHKRKKQEKFY</sequence>
<feature type="region of interest" description="Disordered" evidence="1">
    <location>
        <begin position="232"/>
        <end position="255"/>
    </location>
</feature>
<dbReference type="Proteomes" id="UP000321393">
    <property type="component" value="Unassembled WGS sequence"/>
</dbReference>
<accession>A0A5A7V465</accession>
<evidence type="ECO:0000313" key="2">
    <source>
        <dbReference type="EMBL" id="KAA0061286.1"/>
    </source>
</evidence>
<evidence type="ECO:0000313" key="3">
    <source>
        <dbReference type="EMBL" id="TYK09865.1"/>
    </source>
</evidence>
<dbReference type="EMBL" id="SSTE01005050">
    <property type="protein sequence ID" value="KAA0061286.1"/>
    <property type="molecule type" value="Genomic_DNA"/>
</dbReference>
<reference evidence="4 5" key="1">
    <citation type="submission" date="2019-08" db="EMBL/GenBank/DDBJ databases">
        <title>Draft genome sequences of two oriental melons (Cucumis melo L. var makuwa).</title>
        <authorList>
            <person name="Kwon S.-Y."/>
        </authorList>
    </citation>
    <scope>NUCLEOTIDE SEQUENCE [LARGE SCALE GENOMIC DNA]</scope>
    <source>
        <strain evidence="5">cv. Chang Bougi</strain>
        <strain evidence="4">cv. SW 3</strain>
        <tissue evidence="2">Leaf</tissue>
    </source>
</reference>
<feature type="compositionally biased region" description="Basic and acidic residues" evidence="1">
    <location>
        <begin position="138"/>
        <end position="157"/>
    </location>
</feature>
<evidence type="ECO:0000256" key="1">
    <source>
        <dbReference type="SAM" id="MobiDB-lite"/>
    </source>
</evidence>
<feature type="compositionally biased region" description="Polar residues" evidence="1">
    <location>
        <begin position="120"/>
        <end position="137"/>
    </location>
</feature>
<protein>
    <submittedName>
        <fullName evidence="2">Uncharacterized protein</fullName>
    </submittedName>
</protein>
<feature type="region of interest" description="Disordered" evidence="1">
    <location>
        <begin position="120"/>
        <end position="157"/>
    </location>
</feature>
<name>A0A5A7V465_CUCMM</name>
<dbReference type="AlphaFoldDB" id="A0A5A7V465"/>
<proteinExistence type="predicted"/>
<evidence type="ECO:0000313" key="5">
    <source>
        <dbReference type="Proteomes" id="UP000321947"/>
    </source>
</evidence>
<organism evidence="2 4">
    <name type="scientific">Cucumis melo var. makuwa</name>
    <name type="common">Oriental melon</name>
    <dbReference type="NCBI Taxonomy" id="1194695"/>
    <lineage>
        <taxon>Eukaryota</taxon>
        <taxon>Viridiplantae</taxon>
        <taxon>Streptophyta</taxon>
        <taxon>Embryophyta</taxon>
        <taxon>Tracheophyta</taxon>
        <taxon>Spermatophyta</taxon>
        <taxon>Magnoliopsida</taxon>
        <taxon>eudicotyledons</taxon>
        <taxon>Gunneridae</taxon>
        <taxon>Pentapetalae</taxon>
        <taxon>rosids</taxon>
        <taxon>fabids</taxon>
        <taxon>Cucurbitales</taxon>
        <taxon>Cucurbitaceae</taxon>
        <taxon>Benincaseae</taxon>
        <taxon>Cucumis</taxon>
    </lineage>
</organism>
<dbReference type="Proteomes" id="UP000321947">
    <property type="component" value="Unassembled WGS sequence"/>
</dbReference>
<evidence type="ECO:0000313" key="4">
    <source>
        <dbReference type="Proteomes" id="UP000321393"/>
    </source>
</evidence>
<comment type="caution">
    <text evidence="2">The sequence shown here is derived from an EMBL/GenBank/DDBJ whole genome shotgun (WGS) entry which is preliminary data.</text>
</comment>